<comment type="caution">
    <text evidence="2">The sequence shown here is derived from an EMBL/GenBank/DDBJ whole genome shotgun (WGS) entry which is preliminary data.</text>
</comment>
<dbReference type="Pfam" id="PF01872">
    <property type="entry name" value="RibD_C"/>
    <property type="match status" value="1"/>
</dbReference>
<name>A0ABN2VLC0_9ACTN</name>
<dbReference type="SUPFAM" id="SSF53597">
    <property type="entry name" value="Dihydrofolate reductase-like"/>
    <property type="match status" value="1"/>
</dbReference>
<sequence length="190" mass="21056">MRKMVAFEHLTVDGFASSGQGIGIEWTFRAYSDELAAYAQDHIQADFDMAVYGRETYLGMYGYWGAKDAGDGSEQERKHATWVNALDKVVVSTTLESADWNNTRLVKGDLTKVFTELKEQEGGTIAVYASPKLVQSLVDLELIDEYRLVIHPVVIGSGTPLFKEKSALELDLLESKAFASGAVYVRYQVG</sequence>
<protein>
    <submittedName>
        <fullName evidence="2">Dihydrofolate reductase family protein</fullName>
    </submittedName>
</protein>
<dbReference type="EMBL" id="BAAAQN010000100">
    <property type="protein sequence ID" value="GAA2065156.1"/>
    <property type="molecule type" value="Genomic_DNA"/>
</dbReference>
<dbReference type="InterPro" id="IPR002734">
    <property type="entry name" value="RibDG_C"/>
</dbReference>
<evidence type="ECO:0000313" key="3">
    <source>
        <dbReference type="Proteomes" id="UP001500751"/>
    </source>
</evidence>
<dbReference type="RefSeq" id="WP_344671993.1">
    <property type="nucleotide sequence ID" value="NZ_BAAAQN010000100.1"/>
</dbReference>
<evidence type="ECO:0000313" key="2">
    <source>
        <dbReference type="EMBL" id="GAA2065156.1"/>
    </source>
</evidence>
<proteinExistence type="predicted"/>
<keyword evidence="3" id="KW-1185">Reference proteome</keyword>
<accession>A0ABN2VLC0</accession>
<dbReference type="InterPro" id="IPR050765">
    <property type="entry name" value="Riboflavin_Biosynth_HTPR"/>
</dbReference>
<dbReference type="PANTHER" id="PTHR38011">
    <property type="entry name" value="DIHYDROFOLATE REDUCTASE FAMILY PROTEIN (AFU_ORTHOLOGUE AFUA_8G06820)"/>
    <property type="match status" value="1"/>
</dbReference>
<reference evidence="2 3" key="1">
    <citation type="journal article" date="2019" name="Int. J. Syst. Evol. Microbiol.">
        <title>The Global Catalogue of Microorganisms (GCM) 10K type strain sequencing project: providing services to taxonomists for standard genome sequencing and annotation.</title>
        <authorList>
            <consortium name="The Broad Institute Genomics Platform"/>
            <consortium name="The Broad Institute Genome Sequencing Center for Infectious Disease"/>
            <person name="Wu L."/>
            <person name="Ma J."/>
        </authorList>
    </citation>
    <scope>NUCLEOTIDE SEQUENCE [LARGE SCALE GENOMIC DNA]</scope>
    <source>
        <strain evidence="2 3">JCM 16014</strain>
    </source>
</reference>
<dbReference type="Gene3D" id="3.40.430.10">
    <property type="entry name" value="Dihydrofolate Reductase, subunit A"/>
    <property type="match status" value="1"/>
</dbReference>
<feature type="domain" description="Bacterial bifunctional deaminase-reductase C-terminal" evidence="1">
    <location>
        <begin position="7"/>
        <end position="183"/>
    </location>
</feature>
<dbReference type="Proteomes" id="UP001500751">
    <property type="component" value="Unassembled WGS sequence"/>
</dbReference>
<evidence type="ECO:0000259" key="1">
    <source>
        <dbReference type="Pfam" id="PF01872"/>
    </source>
</evidence>
<gene>
    <name evidence="2" type="ORF">GCM10009839_90960</name>
</gene>
<dbReference type="InterPro" id="IPR024072">
    <property type="entry name" value="DHFR-like_dom_sf"/>
</dbReference>
<dbReference type="PANTHER" id="PTHR38011:SF11">
    <property type="entry name" value="2,5-DIAMINO-6-RIBOSYLAMINO-4(3H)-PYRIMIDINONE 5'-PHOSPHATE REDUCTASE"/>
    <property type="match status" value="1"/>
</dbReference>
<organism evidence="2 3">
    <name type="scientific">Catenulispora yoronensis</name>
    <dbReference type="NCBI Taxonomy" id="450799"/>
    <lineage>
        <taxon>Bacteria</taxon>
        <taxon>Bacillati</taxon>
        <taxon>Actinomycetota</taxon>
        <taxon>Actinomycetes</taxon>
        <taxon>Catenulisporales</taxon>
        <taxon>Catenulisporaceae</taxon>
        <taxon>Catenulispora</taxon>
    </lineage>
</organism>